<evidence type="ECO:0000313" key="3">
    <source>
        <dbReference type="Proteomes" id="UP000750502"/>
    </source>
</evidence>
<organism evidence="2 3">
    <name type="scientific">Fusarium xylarioides</name>
    <dbReference type="NCBI Taxonomy" id="221167"/>
    <lineage>
        <taxon>Eukaryota</taxon>
        <taxon>Fungi</taxon>
        <taxon>Dikarya</taxon>
        <taxon>Ascomycota</taxon>
        <taxon>Pezizomycotina</taxon>
        <taxon>Sordariomycetes</taxon>
        <taxon>Hypocreomycetidae</taxon>
        <taxon>Hypocreales</taxon>
        <taxon>Nectriaceae</taxon>
        <taxon>Fusarium</taxon>
        <taxon>Fusarium fujikuroi species complex</taxon>
    </lineage>
</organism>
<evidence type="ECO:0000256" key="1">
    <source>
        <dbReference type="SAM" id="MobiDB-lite"/>
    </source>
</evidence>
<sequence length="1042" mass="116677">MRPPHEQGSRDKKERQKGYRDEAGRAGNDSEDIGAGMVAIPLYPLPEYSPRQIFACPFVKFDPARYLQCLGIRLNRPSDITQHISRVHVLRDDLPESRPNITPDKICAYCTWCRQMFHGQDAERRLHDHTMACKANKPPATIEQTGVLVPKEFDDLRSAVAMASGNIAKWNAVWHKCFPATPAPPPYIEIAVSQAKAQGILQQLLASPAVSPWSSVEIKQSVINKALGALYCGLPLTEIEAQNNDASTILSTNLSTNLSTFDDPNDGSCTVPESCDDLGDMEQWTRRLKIAILEVDHDRVHDILRNSFDKVAVAEYSWLLELKALGLSTDEIADELLERAQHGPWIYSKINVHDVGSYFHDFHIPRCLHTRKEDETMWAVSLNSSQGLMNIETDRDNSIRETIGYWCGIGGVSPMPDGSHNLQFGSVAFENANSTAIVALMTSQSAQAVPYVLQHLHKAIGALQQVCGCCDSFSFLARQESFVELKRIYPDFISEPGPLVSLTKSESSIEGLNPQLRDSLTAQFLSLAFALYAQGHCEPFGPFFLDTTLKRILLIGNQIWGPSFTGPCILATPVDLSCFGEMVQRRVFAFQYFDSFERSGVFSNCDKKFDLKACPEDLLDTWGPGDFIMPKDDTENLHAISIGGGLITSVSTETESHQLPVLHWSPVSGNNAEVTSTFPRHEKMVIGSRVSINQACRMTPQEQVRKSIPWLKELGTFPSYWEVSERQLGLGLQGGQSAVGILNFAQTWVKRLGQTKKSNILAKRSLSIADLEGPFAVQVGFCTGIARRVRLRELLADILPAYVANLAAKPYHWERLQGSDILEILRHKDFMAHYQRLDRELQAEFETLAIDVLFLLQDTGVDRKGENFVVGCIPQGLPVQCFKIPIENESFWARILADSEDVATFAYVATRCFETDLVRCRGPAGPWVNATALFSTAVSLCQDPLVKTEIIAQQTSWTLRDSEAYLVGRADSPLLVRVLRSSIQDEPQLLVSMSTIKASFRRRWDRKEGYRRPRRLRESRAIDHQYQMAESVVVTTDFENSW</sequence>
<dbReference type="EMBL" id="JADFTT010000572">
    <property type="protein sequence ID" value="KAG5760156.1"/>
    <property type="molecule type" value="Genomic_DNA"/>
</dbReference>
<dbReference type="Proteomes" id="UP000750502">
    <property type="component" value="Unassembled WGS sequence"/>
</dbReference>
<comment type="caution">
    <text evidence="2">The sequence shown here is derived from an EMBL/GenBank/DDBJ whole genome shotgun (WGS) entry which is preliminary data.</text>
</comment>
<proteinExistence type="predicted"/>
<protein>
    <submittedName>
        <fullName evidence="2">Uncharacterized protein</fullName>
    </submittedName>
</protein>
<feature type="compositionally biased region" description="Basic and acidic residues" evidence="1">
    <location>
        <begin position="1"/>
        <end position="24"/>
    </location>
</feature>
<evidence type="ECO:0000313" key="2">
    <source>
        <dbReference type="EMBL" id="KAG5760156.1"/>
    </source>
</evidence>
<accession>A0A9P7L3X0</accession>
<feature type="region of interest" description="Disordered" evidence="1">
    <location>
        <begin position="1"/>
        <end position="31"/>
    </location>
</feature>
<reference evidence="2" key="2">
    <citation type="submission" date="2020-10" db="EMBL/GenBank/DDBJ databases">
        <authorList>
            <person name="Peck L.D."/>
            <person name="Nowell R.W."/>
            <person name="Flood J."/>
            <person name="Ryan M.J."/>
            <person name="Barraclough T.G."/>
        </authorList>
    </citation>
    <scope>NUCLEOTIDE SEQUENCE</scope>
    <source>
        <strain evidence="2">IMI 127659i</strain>
    </source>
</reference>
<gene>
    <name evidence="2" type="ORF">H9Q72_011730</name>
</gene>
<dbReference type="OrthoDB" id="428577at2759"/>
<name>A0A9P7L3X0_9HYPO</name>
<dbReference type="AlphaFoldDB" id="A0A9P7L3X0"/>
<keyword evidence="3" id="KW-1185">Reference proteome</keyword>
<reference evidence="2" key="1">
    <citation type="journal article" date="2020" name="bioRxiv">
        <title>Historical genomics reveals the evolutionary mechanisms behind multiple outbreaks of the host-specific coffee wilt pathogen Fusarium xylarioides.</title>
        <authorList>
            <person name="Peck D."/>
            <person name="Nowell R.W."/>
            <person name="Flood J."/>
            <person name="Ryan M.J."/>
            <person name="Barraclough T.G."/>
        </authorList>
    </citation>
    <scope>NUCLEOTIDE SEQUENCE</scope>
    <source>
        <strain evidence="2">IMI 127659i</strain>
    </source>
</reference>